<evidence type="ECO:0000256" key="4">
    <source>
        <dbReference type="ARBA" id="ARBA00022884"/>
    </source>
</evidence>
<dbReference type="SUPFAM" id="SSF88697">
    <property type="entry name" value="PUA domain-like"/>
    <property type="match status" value="1"/>
</dbReference>
<keyword evidence="3 6" id="KW-0690">Ribosome biogenesis</keyword>
<dbReference type="SUPFAM" id="SSF88802">
    <property type="entry name" value="Pre-PUA domain"/>
    <property type="match status" value="1"/>
</dbReference>
<dbReference type="InterPro" id="IPR002478">
    <property type="entry name" value="PUA"/>
</dbReference>
<evidence type="ECO:0000256" key="6">
    <source>
        <dbReference type="PIRNR" id="PIRNR017190"/>
    </source>
</evidence>
<reference evidence="8 9" key="1">
    <citation type="submission" date="2017-12" db="EMBL/GenBank/DDBJ databases">
        <title>Sequencing, de novo assembly and annotation of complete genome of a new Thraustochytrid species, strain FCC1311.</title>
        <authorList>
            <person name="Sedici K."/>
            <person name="Godart F."/>
            <person name="Aiese Cigliano R."/>
            <person name="Sanseverino W."/>
            <person name="Barakat M."/>
            <person name="Ortet P."/>
            <person name="Marechal E."/>
            <person name="Cagnac O."/>
            <person name="Amato A."/>
        </authorList>
    </citation>
    <scope>NUCLEOTIDE SEQUENCE [LARGE SCALE GENOMIC DNA]</scope>
</reference>
<dbReference type="OrthoDB" id="27490at2759"/>
<accession>A0A2R5GQI3</accession>
<proteinExistence type="inferred from homology"/>
<dbReference type="GO" id="GO:0042255">
    <property type="term" value="P:ribosome assembly"/>
    <property type="evidence" value="ECO:0007669"/>
    <property type="project" value="InterPro"/>
</dbReference>
<dbReference type="AlphaFoldDB" id="A0A2R5GQI3"/>
<dbReference type="InParanoid" id="A0A2R5GQI3"/>
<comment type="similarity">
    <text evidence="2 6">Belongs to the NIP7 family.</text>
</comment>
<evidence type="ECO:0000256" key="2">
    <source>
        <dbReference type="ARBA" id="ARBA00009895"/>
    </source>
</evidence>
<dbReference type="SMART" id="SM00359">
    <property type="entry name" value="PUA"/>
    <property type="match status" value="1"/>
</dbReference>
<dbReference type="FunFam" id="3.10.450.220:FF:000001">
    <property type="entry name" value="60S ribosome subunit biogenesis protein NIP7 homolog"/>
    <property type="match status" value="1"/>
</dbReference>
<gene>
    <name evidence="8" type="ORF">FCC1311_093512</name>
</gene>
<dbReference type="CDD" id="cd21146">
    <property type="entry name" value="Nip7_N_euk"/>
    <property type="match status" value="1"/>
</dbReference>
<sequence>MRPLTDDETKAVFEKLTKYMGQDVARLLDRKDERHVFRLQKQRVYYLSESQLKSASNVSRDNLVALGTLFGKFTKSGKFHLTIHCLDFVAQYAKYKVWVKANSEMSFLYGHHVTKTGLGKITEGTPQYAGVVVYSLSSVPLGFGLAAQSTSTMANLEPTAIAVLHQADIGEYLRAEQEMN</sequence>
<evidence type="ECO:0000259" key="7">
    <source>
        <dbReference type="SMART" id="SM00359"/>
    </source>
</evidence>
<dbReference type="InterPro" id="IPR015947">
    <property type="entry name" value="PUA-like_sf"/>
</dbReference>
<dbReference type="FunCoup" id="A0A2R5GQI3">
    <property type="interactions" value="185"/>
</dbReference>
<dbReference type="Gene3D" id="2.30.130.10">
    <property type="entry name" value="PUA domain"/>
    <property type="match status" value="1"/>
</dbReference>
<evidence type="ECO:0000256" key="3">
    <source>
        <dbReference type="ARBA" id="ARBA00022517"/>
    </source>
</evidence>
<dbReference type="InterPro" id="IPR005155">
    <property type="entry name" value="UPF0113_PUA"/>
</dbReference>
<dbReference type="PIRSF" id="PIRSF017190">
    <property type="entry name" value="Rbsml_synth_fac_NIP7"/>
    <property type="match status" value="1"/>
</dbReference>
<feature type="domain" description="PUA" evidence="7">
    <location>
        <begin position="95"/>
        <end position="170"/>
    </location>
</feature>
<comment type="subcellular location">
    <subcellularLocation>
        <location evidence="1">Nucleus</location>
        <location evidence="1">Nucleolus</location>
    </subcellularLocation>
</comment>
<keyword evidence="9" id="KW-1185">Reference proteome</keyword>
<evidence type="ECO:0000256" key="5">
    <source>
        <dbReference type="ARBA" id="ARBA00023242"/>
    </source>
</evidence>
<comment type="function">
    <text evidence="6">Required for proper 27S pre-rRNA processing and 60S ribosome subunit assembly.</text>
</comment>
<dbReference type="FunFam" id="2.30.130.10:FF:000002">
    <property type="entry name" value="60S ribosome subunit biogenesis protein NIP7 homolog"/>
    <property type="match status" value="1"/>
</dbReference>
<dbReference type="InterPro" id="IPR016686">
    <property type="entry name" value="Ribosomal_synth_fac_NIP7"/>
</dbReference>
<dbReference type="GO" id="GO:0003723">
    <property type="term" value="F:RNA binding"/>
    <property type="evidence" value="ECO:0007669"/>
    <property type="project" value="UniProtKB-KW"/>
</dbReference>
<dbReference type="Proteomes" id="UP000241890">
    <property type="component" value="Unassembled WGS sequence"/>
</dbReference>
<keyword evidence="4 6" id="KW-0694">RNA-binding</keyword>
<dbReference type="Pfam" id="PF03657">
    <property type="entry name" value="UPF0113"/>
    <property type="match status" value="1"/>
</dbReference>
<dbReference type="Gene3D" id="3.10.450.220">
    <property type="match status" value="1"/>
</dbReference>
<comment type="subunit">
    <text evidence="6">Interacts with pre-ribosome complex.</text>
</comment>
<dbReference type="PROSITE" id="PS50890">
    <property type="entry name" value="PUA"/>
    <property type="match status" value="1"/>
</dbReference>
<dbReference type="PANTHER" id="PTHR23415">
    <property type="entry name" value="CYCLIN-DEPENDENT KINASES REGULATORY SUBUNIT/60S RIBOSOME SUBUNIT BIOGENESIS PROTEIN NIP7"/>
    <property type="match status" value="1"/>
</dbReference>
<dbReference type="Pfam" id="PF17833">
    <property type="entry name" value="pre-PUA_NIP7"/>
    <property type="match status" value="1"/>
</dbReference>
<name>A0A2R5GQI3_9STRA</name>
<evidence type="ECO:0000313" key="8">
    <source>
        <dbReference type="EMBL" id="GBG33127.1"/>
    </source>
</evidence>
<dbReference type="InterPro" id="IPR055359">
    <property type="entry name" value="Nip7_N_euk"/>
</dbReference>
<dbReference type="GO" id="GO:0005730">
    <property type="term" value="C:nucleolus"/>
    <property type="evidence" value="ECO:0007669"/>
    <property type="project" value="UniProtKB-SubCell"/>
</dbReference>
<organism evidence="8 9">
    <name type="scientific">Hondaea fermentalgiana</name>
    <dbReference type="NCBI Taxonomy" id="2315210"/>
    <lineage>
        <taxon>Eukaryota</taxon>
        <taxon>Sar</taxon>
        <taxon>Stramenopiles</taxon>
        <taxon>Bigyra</taxon>
        <taxon>Labyrinthulomycetes</taxon>
        <taxon>Thraustochytrida</taxon>
        <taxon>Thraustochytriidae</taxon>
        <taxon>Hondaea</taxon>
    </lineage>
</organism>
<comment type="caution">
    <text evidence="8">The sequence shown here is derived from an EMBL/GenBank/DDBJ whole genome shotgun (WGS) entry which is preliminary data.</text>
</comment>
<protein>
    <recommendedName>
        <fullName evidence="6">60S ribosome subunit biogenesis protein NIP7 homolog</fullName>
    </recommendedName>
</protein>
<dbReference type="InterPro" id="IPR040598">
    <property type="entry name" value="NIP7_N"/>
</dbReference>
<dbReference type="InterPro" id="IPR036974">
    <property type="entry name" value="PUA_sf"/>
</dbReference>
<evidence type="ECO:0000313" key="9">
    <source>
        <dbReference type="Proteomes" id="UP000241890"/>
    </source>
</evidence>
<dbReference type="CDD" id="cd21151">
    <property type="entry name" value="PUA_Nip7-like"/>
    <property type="match status" value="1"/>
</dbReference>
<evidence type="ECO:0000256" key="1">
    <source>
        <dbReference type="ARBA" id="ARBA00004604"/>
    </source>
</evidence>
<keyword evidence="5 6" id="KW-0539">Nucleus</keyword>
<dbReference type="EMBL" id="BEYU01000144">
    <property type="protein sequence ID" value="GBG33127.1"/>
    <property type="molecule type" value="Genomic_DNA"/>
</dbReference>